<dbReference type="SMART" id="SM00721">
    <property type="entry name" value="BAR"/>
    <property type="match status" value="1"/>
</dbReference>
<evidence type="ECO:0000313" key="12">
    <source>
        <dbReference type="Proteomes" id="UP000007110"/>
    </source>
</evidence>
<dbReference type="AlphaFoldDB" id="A0A7M7RFB6"/>
<dbReference type="PANTHER" id="PTHR46514">
    <property type="entry name" value="AMPHIPHYSIN"/>
    <property type="match status" value="1"/>
</dbReference>
<evidence type="ECO:0000256" key="2">
    <source>
        <dbReference type="ARBA" id="ARBA00004496"/>
    </source>
</evidence>
<dbReference type="SUPFAM" id="SSF50044">
    <property type="entry name" value="SH3-domain"/>
    <property type="match status" value="1"/>
</dbReference>
<dbReference type="OrthoDB" id="446293at2759"/>
<dbReference type="InParanoid" id="A0A7M7RFB6"/>
<dbReference type="GO" id="GO:0012505">
    <property type="term" value="C:endomembrane system"/>
    <property type="evidence" value="ECO:0007669"/>
    <property type="project" value="UniProtKB-SubCell"/>
</dbReference>
<feature type="domain" description="BAR" evidence="10">
    <location>
        <begin position="62"/>
        <end position="275"/>
    </location>
</feature>
<dbReference type="InterPro" id="IPR004148">
    <property type="entry name" value="BAR_dom"/>
</dbReference>
<reference evidence="11" key="2">
    <citation type="submission" date="2021-01" db="UniProtKB">
        <authorList>
            <consortium name="EnsemblMetazoa"/>
        </authorList>
    </citation>
    <scope>IDENTIFICATION</scope>
</reference>
<dbReference type="FunFam" id="1.20.1270.60:FF:000013">
    <property type="entry name" value="Amphiphysin isoform 2"/>
    <property type="match status" value="1"/>
</dbReference>
<proteinExistence type="predicted"/>
<evidence type="ECO:0000259" key="9">
    <source>
        <dbReference type="PROSITE" id="PS50002"/>
    </source>
</evidence>
<sequence>MHSDSGACSFNVTNMGSTYGDRVRARTAAIWSSQRQSKMAEIKQTRKSSIFHKGINRTKEKVLQKLGKADETRDELFEHYVQNFTSQQAAANRLFKELKNYVTCVKAMSQASKCLFEAMESTYESEWQGQEQLASVRETLDLLWDDYQRKLIDQIMNPLVSYQAKFPEVKKRMEKRGRKLIDYDSARHNLEASKKKDDQKYIKTQEAYNEARKLYEELNSDLHEELPSLFDSRIPFYANTFQLLSAAESTFYEEVGKAKGSVSTIMGDLYQDASVGKYDIRKSIPELLRQSNSTSTPPSTISAPINSASSRDSPNDSPVYSVPPAVDRRRDLPEERDDDEEEEEDDDDQTAEYQVPRSTPVEPNKNPAADTTTHNGTSPSSPAPAPPSPAPQTNGSSSLPSGVLYRAKATHDYQPRDSDELTLAKGEIVCVVPFEDPEDQDEGWLMGYKEDNGDRGVFPENFTSKF</sequence>
<dbReference type="PRINTS" id="PR01251">
    <property type="entry name" value="AMPHIPHYSIN"/>
</dbReference>
<evidence type="ECO:0000256" key="4">
    <source>
        <dbReference type="ARBA" id="ARBA00022490"/>
    </source>
</evidence>
<dbReference type="Gene3D" id="1.20.1270.60">
    <property type="entry name" value="Arfaptin homology (AH) domain/BAR domain"/>
    <property type="match status" value="1"/>
</dbReference>
<evidence type="ECO:0000256" key="8">
    <source>
        <dbReference type="SAM" id="MobiDB-lite"/>
    </source>
</evidence>
<dbReference type="Gene3D" id="2.30.30.40">
    <property type="entry name" value="SH3 Domains"/>
    <property type="match status" value="1"/>
</dbReference>
<dbReference type="OMA" id="QMYTEMN"/>
<keyword evidence="5" id="KW-0175">Coiled coil</keyword>
<comment type="subcellular location">
    <subcellularLocation>
        <location evidence="2">Cytoplasm</location>
    </subcellularLocation>
    <subcellularLocation>
        <location evidence="1">Endomembrane system</location>
    </subcellularLocation>
</comment>
<dbReference type="Proteomes" id="UP000007110">
    <property type="component" value="Unassembled WGS sequence"/>
</dbReference>
<accession>A0A7M7RFB6</accession>
<feature type="compositionally biased region" description="Basic and acidic residues" evidence="8">
    <location>
        <begin position="409"/>
        <end position="419"/>
    </location>
</feature>
<evidence type="ECO:0000313" key="11">
    <source>
        <dbReference type="EnsemblMetazoa" id="XP_782507"/>
    </source>
</evidence>
<dbReference type="SMART" id="SM00326">
    <property type="entry name" value="SH3"/>
    <property type="match status" value="1"/>
</dbReference>
<feature type="domain" description="SH3" evidence="9">
    <location>
        <begin position="402"/>
        <end position="466"/>
    </location>
</feature>
<keyword evidence="6" id="KW-0472">Membrane</keyword>
<dbReference type="SUPFAM" id="SSF103657">
    <property type="entry name" value="BAR/IMD domain-like"/>
    <property type="match status" value="1"/>
</dbReference>
<protein>
    <submittedName>
        <fullName evidence="11">Uncharacterized protein</fullName>
    </submittedName>
</protein>
<evidence type="ECO:0000259" key="10">
    <source>
        <dbReference type="PROSITE" id="PS51021"/>
    </source>
</evidence>
<dbReference type="InterPro" id="IPR027267">
    <property type="entry name" value="AH/BAR_dom_sf"/>
</dbReference>
<reference evidence="12" key="1">
    <citation type="submission" date="2015-02" db="EMBL/GenBank/DDBJ databases">
        <title>Genome sequencing for Strongylocentrotus purpuratus.</title>
        <authorList>
            <person name="Murali S."/>
            <person name="Liu Y."/>
            <person name="Vee V."/>
            <person name="English A."/>
            <person name="Wang M."/>
            <person name="Skinner E."/>
            <person name="Han Y."/>
            <person name="Muzny D.M."/>
            <person name="Worley K.C."/>
            <person name="Gibbs R.A."/>
        </authorList>
    </citation>
    <scope>NUCLEOTIDE SEQUENCE</scope>
</reference>
<name>A0A7M7RFB6_STRPU</name>
<feature type="compositionally biased region" description="Pro residues" evidence="8">
    <location>
        <begin position="381"/>
        <end position="390"/>
    </location>
</feature>
<evidence type="ECO:0000256" key="7">
    <source>
        <dbReference type="PROSITE-ProRule" id="PRU00192"/>
    </source>
</evidence>
<dbReference type="GeneID" id="577170"/>
<dbReference type="FunFam" id="2.30.30.40:FF:000172">
    <property type="entry name" value="Amphiphysin, isoform B"/>
    <property type="match status" value="1"/>
</dbReference>
<dbReference type="CDD" id="cd07588">
    <property type="entry name" value="BAR_Amphiphysin"/>
    <property type="match status" value="1"/>
</dbReference>
<dbReference type="GO" id="GO:0005886">
    <property type="term" value="C:plasma membrane"/>
    <property type="evidence" value="ECO:0000318"/>
    <property type="project" value="GO_Central"/>
</dbReference>
<dbReference type="KEGG" id="spu:577170"/>
<dbReference type="PANTHER" id="PTHR46514:SF3">
    <property type="entry name" value="AMPHIPHYSIN"/>
    <property type="match status" value="1"/>
</dbReference>
<dbReference type="GO" id="GO:0005737">
    <property type="term" value="C:cytoplasm"/>
    <property type="evidence" value="ECO:0007669"/>
    <property type="project" value="UniProtKB-SubCell"/>
</dbReference>
<evidence type="ECO:0000256" key="3">
    <source>
        <dbReference type="ARBA" id="ARBA00022443"/>
    </source>
</evidence>
<evidence type="ECO:0000256" key="5">
    <source>
        <dbReference type="ARBA" id="ARBA00023054"/>
    </source>
</evidence>
<feature type="compositionally biased region" description="Low complexity" evidence="8">
    <location>
        <begin position="291"/>
        <end position="310"/>
    </location>
</feature>
<keyword evidence="4" id="KW-0963">Cytoplasm</keyword>
<dbReference type="Pfam" id="PF14604">
    <property type="entry name" value="SH3_9"/>
    <property type="match status" value="1"/>
</dbReference>
<dbReference type="InterPro" id="IPR003005">
    <property type="entry name" value="Amphiphysin"/>
</dbReference>
<feature type="compositionally biased region" description="Acidic residues" evidence="8">
    <location>
        <begin position="334"/>
        <end position="350"/>
    </location>
</feature>
<feature type="region of interest" description="Disordered" evidence="8">
    <location>
        <begin position="288"/>
        <end position="419"/>
    </location>
</feature>
<keyword evidence="12" id="KW-1185">Reference proteome</keyword>
<dbReference type="InterPro" id="IPR036028">
    <property type="entry name" value="SH3-like_dom_sf"/>
</dbReference>
<dbReference type="Pfam" id="PF03114">
    <property type="entry name" value="BAR"/>
    <property type="match status" value="1"/>
</dbReference>
<dbReference type="GO" id="GO:0005543">
    <property type="term" value="F:phospholipid binding"/>
    <property type="evidence" value="ECO:0000318"/>
    <property type="project" value="GO_Central"/>
</dbReference>
<evidence type="ECO:0000256" key="1">
    <source>
        <dbReference type="ARBA" id="ARBA00004308"/>
    </source>
</evidence>
<dbReference type="RefSeq" id="XP_782507.3">
    <property type="nucleotide sequence ID" value="XM_777414.5"/>
</dbReference>
<dbReference type="PROSITE" id="PS50002">
    <property type="entry name" value="SH3"/>
    <property type="match status" value="1"/>
</dbReference>
<evidence type="ECO:0000256" key="6">
    <source>
        <dbReference type="ARBA" id="ARBA00023136"/>
    </source>
</evidence>
<dbReference type="CDD" id="cd11790">
    <property type="entry name" value="SH3_Amphiphysin"/>
    <property type="match status" value="1"/>
</dbReference>
<dbReference type="InterPro" id="IPR001452">
    <property type="entry name" value="SH3_domain"/>
</dbReference>
<keyword evidence="3 7" id="KW-0728">SH3 domain</keyword>
<organism evidence="11 12">
    <name type="scientific">Strongylocentrotus purpuratus</name>
    <name type="common">Purple sea urchin</name>
    <dbReference type="NCBI Taxonomy" id="7668"/>
    <lineage>
        <taxon>Eukaryota</taxon>
        <taxon>Metazoa</taxon>
        <taxon>Echinodermata</taxon>
        <taxon>Eleutherozoa</taxon>
        <taxon>Echinozoa</taxon>
        <taxon>Echinoidea</taxon>
        <taxon>Euechinoidea</taxon>
        <taxon>Echinacea</taxon>
        <taxon>Camarodonta</taxon>
        <taxon>Echinidea</taxon>
        <taxon>Strongylocentrotidae</taxon>
        <taxon>Strongylocentrotus</taxon>
    </lineage>
</organism>
<dbReference type="PROSITE" id="PS51021">
    <property type="entry name" value="BAR"/>
    <property type="match status" value="1"/>
</dbReference>
<dbReference type="EnsemblMetazoa" id="XM_777414">
    <property type="protein sequence ID" value="XP_782507"/>
    <property type="gene ID" value="LOC577170"/>
</dbReference>